<dbReference type="SUPFAM" id="SSF81383">
    <property type="entry name" value="F-box domain"/>
    <property type="match status" value="1"/>
</dbReference>
<dbReference type="GO" id="GO:0005737">
    <property type="term" value="C:cytoplasm"/>
    <property type="evidence" value="ECO:0007669"/>
    <property type="project" value="TreeGrafter"/>
</dbReference>
<keyword evidence="1" id="KW-0433">Leucine-rich repeat</keyword>
<proteinExistence type="predicted"/>
<organism evidence="7 8">
    <name type="scientific">Lasallia pustulata</name>
    <dbReference type="NCBI Taxonomy" id="136370"/>
    <lineage>
        <taxon>Eukaryota</taxon>
        <taxon>Fungi</taxon>
        <taxon>Dikarya</taxon>
        <taxon>Ascomycota</taxon>
        <taxon>Pezizomycotina</taxon>
        <taxon>Lecanoromycetes</taxon>
        <taxon>OSLEUM clade</taxon>
        <taxon>Umbilicariomycetidae</taxon>
        <taxon>Umbilicariales</taxon>
        <taxon>Umbilicariaceae</taxon>
        <taxon>Lasallia</taxon>
    </lineage>
</organism>
<dbReference type="InterPro" id="IPR001810">
    <property type="entry name" value="F-box_dom"/>
</dbReference>
<dbReference type="InterPro" id="IPR036047">
    <property type="entry name" value="F-box-like_dom_sf"/>
</dbReference>
<dbReference type="PANTHER" id="PTHR13382">
    <property type="entry name" value="MITOCHONDRIAL ATP SYNTHASE COUPLING FACTOR B"/>
    <property type="match status" value="1"/>
</dbReference>
<evidence type="ECO:0000256" key="1">
    <source>
        <dbReference type="ARBA" id="ARBA00022614"/>
    </source>
</evidence>
<dbReference type="InterPro" id="IPR057207">
    <property type="entry name" value="FBXL15_LRR"/>
</dbReference>
<dbReference type="Proteomes" id="UP000192927">
    <property type="component" value="Unassembled WGS sequence"/>
</dbReference>
<dbReference type="Pfam" id="PF12937">
    <property type="entry name" value="F-box-like"/>
    <property type="match status" value="1"/>
</dbReference>
<dbReference type="InterPro" id="IPR032675">
    <property type="entry name" value="LRR_dom_sf"/>
</dbReference>
<dbReference type="SMART" id="SM00367">
    <property type="entry name" value="LRR_CC"/>
    <property type="match status" value="12"/>
</dbReference>
<dbReference type="Pfam" id="PF25372">
    <property type="entry name" value="DUF7885"/>
    <property type="match status" value="1"/>
</dbReference>
<evidence type="ECO:0000259" key="6">
    <source>
        <dbReference type="Pfam" id="PF25372"/>
    </source>
</evidence>
<dbReference type="AlphaFoldDB" id="A0A1W5DDJ2"/>
<keyword evidence="3" id="KW-0833">Ubl conjugation pathway</keyword>
<evidence type="ECO:0000256" key="4">
    <source>
        <dbReference type="SAM" id="MobiDB-lite"/>
    </source>
</evidence>
<protein>
    <submittedName>
        <fullName evidence="7">SCF E3 ubiquitin ligase complex F-box protein GrrA/Grr1</fullName>
    </submittedName>
</protein>
<dbReference type="GO" id="GO:0019005">
    <property type="term" value="C:SCF ubiquitin ligase complex"/>
    <property type="evidence" value="ECO:0007669"/>
    <property type="project" value="UniProtKB-ARBA"/>
</dbReference>
<evidence type="ECO:0000313" key="7">
    <source>
        <dbReference type="EMBL" id="SLM41040.1"/>
    </source>
</evidence>
<evidence type="ECO:0000313" key="8">
    <source>
        <dbReference type="Proteomes" id="UP000192927"/>
    </source>
</evidence>
<dbReference type="GO" id="GO:0016874">
    <property type="term" value="F:ligase activity"/>
    <property type="evidence" value="ECO:0007669"/>
    <property type="project" value="UniProtKB-KW"/>
</dbReference>
<dbReference type="FunFam" id="3.80.10.10:FF:000251">
    <property type="entry name" value="Ubiquitin ligase complex F-box protein GRR1"/>
    <property type="match status" value="1"/>
</dbReference>
<keyword evidence="8" id="KW-1185">Reference proteome</keyword>
<dbReference type="Gene3D" id="3.80.10.10">
    <property type="entry name" value="Ribonuclease Inhibitor"/>
    <property type="match status" value="2"/>
</dbReference>
<accession>A0A1W5DDJ2</accession>
<evidence type="ECO:0000259" key="5">
    <source>
        <dbReference type="Pfam" id="PF12937"/>
    </source>
</evidence>
<reference evidence="8" key="1">
    <citation type="submission" date="2017-03" db="EMBL/GenBank/DDBJ databases">
        <authorList>
            <person name="Sharma R."/>
            <person name="Thines M."/>
        </authorList>
    </citation>
    <scope>NUCLEOTIDE SEQUENCE [LARGE SCALE GENOMIC DNA]</scope>
</reference>
<keyword evidence="2" id="KW-0677">Repeat</keyword>
<feature type="domain" description="F-box" evidence="5">
    <location>
        <begin position="69"/>
        <end position="113"/>
    </location>
</feature>
<feature type="region of interest" description="Disordered" evidence="4">
    <location>
        <begin position="1"/>
        <end position="25"/>
    </location>
</feature>
<dbReference type="PANTHER" id="PTHR13382:SF67">
    <property type="entry name" value="SCF E3 UBIQUITIN LIGASE COMPLEX F-BOX PROTEIN POF2"/>
    <property type="match status" value="1"/>
</dbReference>
<dbReference type="SUPFAM" id="SSF52047">
    <property type="entry name" value="RNI-like"/>
    <property type="match status" value="1"/>
</dbReference>
<evidence type="ECO:0000256" key="3">
    <source>
        <dbReference type="ARBA" id="ARBA00022786"/>
    </source>
</evidence>
<feature type="domain" description="F-box/LRR-repeat protein 15-like leucin rich repeat" evidence="6">
    <location>
        <begin position="202"/>
        <end position="424"/>
    </location>
</feature>
<feature type="compositionally biased region" description="Low complexity" evidence="4">
    <location>
        <begin position="7"/>
        <end position="23"/>
    </location>
</feature>
<keyword evidence="7" id="KW-0436">Ligase</keyword>
<dbReference type="EMBL" id="FWEW01003762">
    <property type="protein sequence ID" value="SLM41040.1"/>
    <property type="molecule type" value="Genomic_DNA"/>
</dbReference>
<dbReference type="InterPro" id="IPR050648">
    <property type="entry name" value="F-box_LRR-repeat"/>
</dbReference>
<dbReference type="InterPro" id="IPR006553">
    <property type="entry name" value="Leu-rich_rpt_Cys-con_subtyp"/>
</dbReference>
<evidence type="ECO:0000256" key="2">
    <source>
        <dbReference type="ARBA" id="ARBA00022737"/>
    </source>
</evidence>
<name>A0A1W5DDJ2_9LECA</name>
<sequence>MARARRSVQPPSDSTSVSSLSSPERAIDDDDIDFFMAQRNDSQSSIGVASFREMTVSPSLEREHLISPISRLPPELLIAVFAKLSSTGDLKNCMLVSKTWARNSVDLLWHRPLCNTWKNLLNVVASVRKTDGFFAYYDLVKRLNLSNLNDQISDGTVQPFVQCKRIERLTLTSCVKLTDHGVIALVSGNRSLLALDITGLDSVTDHTLLTVADNCTRLQGLNITDCVKVTDESLVAVSESCKHLKRLKLNNCELVTDLSILAFADNCPSMLEIDLQNCKLISDPSVTALISQGRHLRELRLAHCHLITDQAFLDLPIHVTYESLRILDLTACHQLHDDAVIKIINAAPRLRNLVLAKCKEITDRAVLAITKLGKNLHYVHLGHCQYITDNAVIQLVKMCNRIRYIDLACCLRLTDASVKQLATLPKLKRIGLVKCQSITDRSILALARRKLNNRAEPIGTSCLERVHLSYCVRLTLQGVHALLKKCPKLTHLSLTGVQAFFLREDLTHFCREAPIGKPPLLPIGFWHYGMDSNPRPCLEFTDHQRNVFCVYSGDGVHKLRSYLNQEAATYDTEGTMYDAGDEEDGDAQLDQQVAGLMHATGLGGDDEDMDEGDEVGDGNRYLLSGRNLHSATLSGTI</sequence>